<dbReference type="InterPro" id="IPR044878">
    <property type="entry name" value="UbiA_sf"/>
</dbReference>
<feature type="transmembrane region" description="Helical" evidence="6">
    <location>
        <begin position="333"/>
        <end position="351"/>
    </location>
</feature>
<keyword evidence="2" id="KW-1003">Cell membrane</keyword>
<dbReference type="InterPro" id="IPR039653">
    <property type="entry name" value="Prenyltransferase"/>
</dbReference>
<feature type="transmembrane region" description="Helical" evidence="6">
    <location>
        <begin position="279"/>
        <end position="299"/>
    </location>
</feature>
<dbReference type="GO" id="GO:0016765">
    <property type="term" value="F:transferase activity, transferring alkyl or aryl (other than methyl) groups"/>
    <property type="evidence" value="ECO:0007669"/>
    <property type="project" value="InterPro"/>
</dbReference>
<dbReference type="GO" id="GO:0009247">
    <property type="term" value="P:glycolipid biosynthetic process"/>
    <property type="evidence" value="ECO:0007669"/>
    <property type="project" value="TreeGrafter"/>
</dbReference>
<evidence type="ECO:0000256" key="1">
    <source>
        <dbReference type="ARBA" id="ARBA00004141"/>
    </source>
</evidence>
<evidence type="ECO:0000313" key="8">
    <source>
        <dbReference type="Proteomes" id="UP000555411"/>
    </source>
</evidence>
<feature type="transmembrane region" description="Helical" evidence="6">
    <location>
        <begin position="453"/>
        <end position="470"/>
    </location>
</feature>
<keyword evidence="5 6" id="KW-0472">Membrane</keyword>
<evidence type="ECO:0000256" key="6">
    <source>
        <dbReference type="SAM" id="Phobius"/>
    </source>
</evidence>
<reference evidence="7 8" key="1">
    <citation type="journal article" date="2017" name="Int. J. Syst. Evol. Microbiol.">
        <title>Gemmobacter straminiformis sp. nov., isolated from an artificial fountain.</title>
        <authorList>
            <person name="Kang J.Y."/>
            <person name="Kim M.J."/>
            <person name="Chun J."/>
            <person name="Son K.P."/>
            <person name="Jahng K.Y."/>
        </authorList>
    </citation>
    <scope>NUCLEOTIDE SEQUENCE [LARGE SCALE GENOMIC DNA]</scope>
    <source>
        <strain evidence="7 8">CAM-8</strain>
    </source>
</reference>
<keyword evidence="4 6" id="KW-1133">Transmembrane helix</keyword>
<sequence length="471" mass="51234">MTSLSADCPLVVDFDATGVFVNIRHEAFFRAFVRGPSVAVYRALAGREQTPEPPATRGGMPVAEPVLDLIRQARAEGRRVLLCTTGSGRAAHAAAEWLGCIDGVIETPPPAKGQGDRAARLVAMFGEGGFDYLGTSAHDLPVWAQARTALVHSRDGTLAPRVQGARRVVQVSLAPKAGLADWVRQLRLYQWAKNLLLFAPLLAAQRASDPVAVGWLLVAFLAFGIVASSTYVLNDLIDLEADRQHARKRERPVAAGLIPVRQAAFVVPFGVWLGLSLAYVVSPVFMAVMVIYMAVTLVYSLWLKKAVLVDAICLAGLYTLRVIAGAVVIGNALSPWLLMFSLFLFLSLAYLKRYTELSSVPAARRRQMVAGRGYGPRDLTLVLALGIGAAYSSLVILALYLFSDQALRFYASPYVMVVAIPILGYWISHMWLQAMRGHMGHDPVLHSLRDRNSLVAVALFFAVFLVGAHIF</sequence>
<dbReference type="PANTHER" id="PTHR11048">
    <property type="entry name" value="PRENYLTRANSFERASES"/>
    <property type="match status" value="1"/>
</dbReference>
<dbReference type="CDD" id="cd13963">
    <property type="entry name" value="PT_UbiA_2"/>
    <property type="match status" value="1"/>
</dbReference>
<dbReference type="Gene3D" id="1.10.357.140">
    <property type="entry name" value="UbiA prenyltransferase"/>
    <property type="match status" value="1"/>
</dbReference>
<feature type="transmembrane region" description="Helical" evidence="6">
    <location>
        <begin position="381"/>
        <end position="402"/>
    </location>
</feature>
<dbReference type="NCBIfam" id="NF006088">
    <property type="entry name" value="PRK08238.1"/>
    <property type="match status" value="1"/>
</dbReference>
<feature type="transmembrane region" description="Helical" evidence="6">
    <location>
        <begin position="253"/>
        <end position="273"/>
    </location>
</feature>
<evidence type="ECO:0000256" key="4">
    <source>
        <dbReference type="ARBA" id="ARBA00022989"/>
    </source>
</evidence>
<evidence type="ECO:0000256" key="5">
    <source>
        <dbReference type="ARBA" id="ARBA00023136"/>
    </source>
</evidence>
<dbReference type="Pfam" id="PF01040">
    <property type="entry name" value="UbiA"/>
    <property type="match status" value="1"/>
</dbReference>
<keyword evidence="7" id="KW-0808">Transferase</keyword>
<accession>A0A842IAS9</accession>
<name>A0A842IAS9_9RHOB</name>
<dbReference type="AlphaFoldDB" id="A0A842IAS9"/>
<dbReference type="EMBL" id="JACLQD010000004">
    <property type="protein sequence ID" value="MBC2836699.1"/>
    <property type="molecule type" value="Genomic_DNA"/>
</dbReference>
<dbReference type="Proteomes" id="UP000555411">
    <property type="component" value="Unassembled WGS sequence"/>
</dbReference>
<evidence type="ECO:0000313" key="7">
    <source>
        <dbReference type="EMBL" id="MBC2836699.1"/>
    </source>
</evidence>
<dbReference type="InterPro" id="IPR000537">
    <property type="entry name" value="UbiA_prenyltransferase"/>
</dbReference>
<keyword evidence="8" id="KW-1185">Reference proteome</keyword>
<proteinExistence type="predicted"/>
<feature type="transmembrane region" description="Helical" evidence="6">
    <location>
        <begin position="414"/>
        <end position="432"/>
    </location>
</feature>
<protein>
    <submittedName>
        <fullName evidence="7">UbiA family prenyltransferase</fullName>
    </submittedName>
</protein>
<dbReference type="PANTHER" id="PTHR11048:SF5">
    <property type="entry name" value="DECAPRENYL-PHOSPHATE PHOSPHORIBOSYLTRANSFERASE"/>
    <property type="match status" value="1"/>
</dbReference>
<evidence type="ECO:0000256" key="2">
    <source>
        <dbReference type="ARBA" id="ARBA00022475"/>
    </source>
</evidence>
<dbReference type="InterPro" id="IPR036412">
    <property type="entry name" value="HAD-like_sf"/>
</dbReference>
<dbReference type="SUPFAM" id="SSF56784">
    <property type="entry name" value="HAD-like"/>
    <property type="match status" value="1"/>
</dbReference>
<comment type="subcellular location">
    <subcellularLocation>
        <location evidence="1">Membrane</location>
        <topology evidence="1">Multi-pass membrane protein</topology>
    </subcellularLocation>
</comment>
<organism evidence="7 8">
    <name type="scientific">Paragemmobacter straminiformis</name>
    <dbReference type="NCBI Taxonomy" id="2045119"/>
    <lineage>
        <taxon>Bacteria</taxon>
        <taxon>Pseudomonadati</taxon>
        <taxon>Pseudomonadota</taxon>
        <taxon>Alphaproteobacteria</taxon>
        <taxon>Rhodobacterales</taxon>
        <taxon>Paracoccaceae</taxon>
        <taxon>Paragemmobacter</taxon>
    </lineage>
</organism>
<keyword evidence="3 6" id="KW-0812">Transmembrane</keyword>
<feature type="transmembrane region" description="Helical" evidence="6">
    <location>
        <begin position="212"/>
        <end position="233"/>
    </location>
</feature>
<dbReference type="GO" id="GO:0005886">
    <property type="term" value="C:plasma membrane"/>
    <property type="evidence" value="ECO:0007669"/>
    <property type="project" value="TreeGrafter"/>
</dbReference>
<gene>
    <name evidence="7" type="ORF">H7F16_14355</name>
</gene>
<evidence type="ECO:0000256" key="3">
    <source>
        <dbReference type="ARBA" id="ARBA00022692"/>
    </source>
</evidence>
<dbReference type="RefSeq" id="WP_185798312.1">
    <property type="nucleotide sequence ID" value="NZ_JACLQD010000004.1"/>
</dbReference>
<comment type="caution">
    <text evidence="7">The sequence shown here is derived from an EMBL/GenBank/DDBJ whole genome shotgun (WGS) entry which is preliminary data.</text>
</comment>